<dbReference type="InterPro" id="IPR050789">
    <property type="entry name" value="Diverse_Enzym_Activities"/>
</dbReference>
<dbReference type="Gene3D" id="3.40.710.10">
    <property type="entry name" value="DD-peptidase/beta-lactamase superfamily"/>
    <property type="match status" value="1"/>
</dbReference>
<feature type="chain" id="PRO_5035268315" description="Beta-lactamase-related domain-containing protein" evidence="1">
    <location>
        <begin position="34"/>
        <end position="392"/>
    </location>
</feature>
<evidence type="ECO:0000313" key="3">
    <source>
        <dbReference type="EMBL" id="GGM32771.1"/>
    </source>
</evidence>
<feature type="domain" description="Beta-lactamase-related" evidence="2">
    <location>
        <begin position="90"/>
        <end position="364"/>
    </location>
</feature>
<dbReference type="Pfam" id="PF00144">
    <property type="entry name" value="Beta-lactamase"/>
    <property type="match status" value="1"/>
</dbReference>
<sequence length="392" mass="42821">MTHVSVSRRVLVVLAAALTAFPLSLLRAGSASADTVTGLFTCNPFKSYDVRPAVKPLELKSDPKPLDVRYSYRGAARTLDDLLNRTGTESFLVLHGDKLVSERYFRGNSRSTVSNSDSVAKSIVSAAVGVAVGEGAISSVHDPVTKYVPELKGSGFDGASIRDVLHMASGIEWQELQKSYFDPTNSATFNQIRLTLGTPATEIAQQAKRAEAPGTHFNYASIDTFVLSWVVSRATHEPFARYLQDRIWQPAGMSSTTRLGADWAGNPLGFTFVTTTPRNFARFGLLYLHNGRALGKQVVPAQWVADSTHSSEPYLQPDQVGHGYGLGYGYQWWLGDGDRGDYSALGVFGQYIYVNPRDNVVIVKTSFDPQHQQTINEMITAFRAVADKVASS</sequence>
<dbReference type="AlphaFoldDB" id="A0A8J3FSV6"/>
<reference evidence="3" key="1">
    <citation type="journal article" date="2014" name="Int. J. Syst. Evol. Microbiol.">
        <title>Complete genome sequence of Corynebacterium casei LMG S-19264T (=DSM 44701T), isolated from a smear-ripened cheese.</title>
        <authorList>
            <consortium name="US DOE Joint Genome Institute (JGI-PGF)"/>
            <person name="Walter F."/>
            <person name="Albersmeier A."/>
            <person name="Kalinowski J."/>
            <person name="Ruckert C."/>
        </authorList>
    </citation>
    <scope>NUCLEOTIDE SEQUENCE</scope>
    <source>
        <strain evidence="3">CGMCC 4.5737</strain>
    </source>
</reference>
<name>A0A8J3FSV6_9PSEU</name>
<dbReference type="Proteomes" id="UP000637578">
    <property type="component" value="Unassembled WGS sequence"/>
</dbReference>
<comment type="caution">
    <text evidence="3">The sequence shown here is derived from an EMBL/GenBank/DDBJ whole genome shotgun (WGS) entry which is preliminary data.</text>
</comment>
<evidence type="ECO:0000259" key="2">
    <source>
        <dbReference type="Pfam" id="PF00144"/>
    </source>
</evidence>
<organism evidence="3 4">
    <name type="scientific">Longimycelium tulufanense</name>
    <dbReference type="NCBI Taxonomy" id="907463"/>
    <lineage>
        <taxon>Bacteria</taxon>
        <taxon>Bacillati</taxon>
        <taxon>Actinomycetota</taxon>
        <taxon>Actinomycetes</taxon>
        <taxon>Pseudonocardiales</taxon>
        <taxon>Pseudonocardiaceae</taxon>
        <taxon>Longimycelium</taxon>
    </lineage>
</organism>
<dbReference type="InterPro" id="IPR012338">
    <property type="entry name" value="Beta-lactam/transpept-like"/>
</dbReference>
<accession>A0A8J3FSV6</accession>
<feature type="signal peptide" evidence="1">
    <location>
        <begin position="1"/>
        <end position="33"/>
    </location>
</feature>
<evidence type="ECO:0000256" key="1">
    <source>
        <dbReference type="SAM" id="SignalP"/>
    </source>
</evidence>
<protein>
    <recommendedName>
        <fullName evidence="2">Beta-lactamase-related domain-containing protein</fullName>
    </recommendedName>
</protein>
<dbReference type="PANTHER" id="PTHR43283:SF14">
    <property type="entry name" value="BLL8153 PROTEIN"/>
    <property type="match status" value="1"/>
</dbReference>
<dbReference type="RefSeq" id="WP_189052731.1">
    <property type="nucleotide sequence ID" value="NZ_BMMK01000001.1"/>
</dbReference>
<dbReference type="EMBL" id="BMMK01000001">
    <property type="protein sequence ID" value="GGM32771.1"/>
    <property type="molecule type" value="Genomic_DNA"/>
</dbReference>
<evidence type="ECO:0000313" key="4">
    <source>
        <dbReference type="Proteomes" id="UP000637578"/>
    </source>
</evidence>
<dbReference type="InterPro" id="IPR001466">
    <property type="entry name" value="Beta-lactam-related"/>
</dbReference>
<proteinExistence type="predicted"/>
<dbReference type="PANTHER" id="PTHR43283">
    <property type="entry name" value="BETA-LACTAMASE-RELATED"/>
    <property type="match status" value="1"/>
</dbReference>
<dbReference type="SUPFAM" id="SSF56601">
    <property type="entry name" value="beta-lactamase/transpeptidase-like"/>
    <property type="match status" value="1"/>
</dbReference>
<gene>
    <name evidence="3" type="ORF">GCM10012275_00230</name>
</gene>
<reference evidence="3" key="2">
    <citation type="submission" date="2020-09" db="EMBL/GenBank/DDBJ databases">
        <authorList>
            <person name="Sun Q."/>
            <person name="Zhou Y."/>
        </authorList>
    </citation>
    <scope>NUCLEOTIDE SEQUENCE</scope>
    <source>
        <strain evidence="3">CGMCC 4.5737</strain>
    </source>
</reference>
<keyword evidence="1" id="KW-0732">Signal</keyword>
<keyword evidence="4" id="KW-1185">Reference proteome</keyword>